<sequence length="261" mass="29046">MESITNNQAQAQPEESTIPHELLRELRRVKKFFIGEVSGSLKRHECFVGPSQRRRQKHIKACAAARRNATIGKVRFSPFAMTLGHGVDVPSRHVERPLFYQPRPQSTQPNQLISVFIIAIIKSDPDLFVMQKVKHKSAPGFPGGGIERNETILQAAAREFMEESRGKKAQAGANISNHNPVCIGKFILSGATNGEQGAVVVVELPESEKTKIVIGGGDQQGEEVEAVYFLTFEELARKIKDREVLINAGRVWDLYLEHLVS</sequence>
<dbReference type="Gene3D" id="3.90.79.10">
    <property type="entry name" value="Nucleoside Triphosphate Pyrophosphohydrolase"/>
    <property type="match status" value="1"/>
</dbReference>
<dbReference type="PROSITE" id="PS51462">
    <property type="entry name" value="NUDIX"/>
    <property type="match status" value="1"/>
</dbReference>
<dbReference type="Pfam" id="PF00293">
    <property type="entry name" value="NUDIX"/>
    <property type="match status" value="1"/>
</dbReference>
<proteinExistence type="predicted"/>
<dbReference type="EMBL" id="MGJI01000017">
    <property type="protein sequence ID" value="OGN04796.1"/>
    <property type="molecule type" value="Genomic_DNA"/>
</dbReference>
<name>A0A1F8EXP2_9BACT</name>
<dbReference type="Proteomes" id="UP000177507">
    <property type="component" value="Unassembled WGS sequence"/>
</dbReference>
<evidence type="ECO:0000313" key="2">
    <source>
        <dbReference type="EMBL" id="OGN04796.1"/>
    </source>
</evidence>
<dbReference type="CDD" id="cd02883">
    <property type="entry name" value="NUDIX_Hydrolase"/>
    <property type="match status" value="1"/>
</dbReference>
<feature type="domain" description="Nudix hydrolase" evidence="1">
    <location>
        <begin position="111"/>
        <end position="252"/>
    </location>
</feature>
<evidence type="ECO:0000313" key="3">
    <source>
        <dbReference type="Proteomes" id="UP000177507"/>
    </source>
</evidence>
<gene>
    <name evidence="2" type="ORF">A2831_02025</name>
</gene>
<dbReference type="InterPro" id="IPR000086">
    <property type="entry name" value="NUDIX_hydrolase_dom"/>
</dbReference>
<organism evidence="2 3">
    <name type="scientific">Candidatus Yanofskybacteria bacterium RIFCSPHIGHO2_01_FULL_44_17</name>
    <dbReference type="NCBI Taxonomy" id="1802668"/>
    <lineage>
        <taxon>Bacteria</taxon>
        <taxon>Candidatus Yanofskyibacteriota</taxon>
    </lineage>
</organism>
<protein>
    <recommendedName>
        <fullName evidence="1">Nudix hydrolase domain-containing protein</fullName>
    </recommendedName>
</protein>
<dbReference type="AlphaFoldDB" id="A0A1F8EXP2"/>
<dbReference type="InterPro" id="IPR015797">
    <property type="entry name" value="NUDIX_hydrolase-like_dom_sf"/>
</dbReference>
<comment type="caution">
    <text evidence="2">The sequence shown here is derived from an EMBL/GenBank/DDBJ whole genome shotgun (WGS) entry which is preliminary data.</text>
</comment>
<accession>A0A1F8EXP2</accession>
<dbReference type="SUPFAM" id="SSF55811">
    <property type="entry name" value="Nudix"/>
    <property type="match status" value="1"/>
</dbReference>
<reference evidence="2 3" key="1">
    <citation type="journal article" date="2016" name="Nat. Commun.">
        <title>Thousands of microbial genomes shed light on interconnected biogeochemical processes in an aquifer system.</title>
        <authorList>
            <person name="Anantharaman K."/>
            <person name="Brown C.T."/>
            <person name="Hug L.A."/>
            <person name="Sharon I."/>
            <person name="Castelle C.J."/>
            <person name="Probst A.J."/>
            <person name="Thomas B.C."/>
            <person name="Singh A."/>
            <person name="Wilkins M.J."/>
            <person name="Karaoz U."/>
            <person name="Brodie E.L."/>
            <person name="Williams K.H."/>
            <person name="Hubbard S.S."/>
            <person name="Banfield J.F."/>
        </authorList>
    </citation>
    <scope>NUCLEOTIDE SEQUENCE [LARGE SCALE GENOMIC DNA]</scope>
</reference>
<evidence type="ECO:0000259" key="1">
    <source>
        <dbReference type="PROSITE" id="PS51462"/>
    </source>
</evidence>